<dbReference type="PANTHER" id="PTHR14387:SF7">
    <property type="entry name" value="THYROID ADENOMA-ASSOCIATED PROTEIN"/>
    <property type="match status" value="1"/>
</dbReference>
<dbReference type="PANTHER" id="PTHR14387">
    <property type="entry name" value="THADA/DEATH RECEPTOR INTERACTING PROTEIN"/>
    <property type="match status" value="1"/>
</dbReference>
<feature type="domain" description="tRNA (32-2'-O)-methyltransferase regulator THADA-like C-terminal TPR repeats region" evidence="1">
    <location>
        <begin position="1"/>
        <end position="70"/>
    </location>
</feature>
<dbReference type="OrthoDB" id="73997at2759"/>
<keyword evidence="3" id="KW-1185">Reference proteome</keyword>
<dbReference type="GO" id="GO:0005829">
    <property type="term" value="C:cytosol"/>
    <property type="evidence" value="ECO:0007669"/>
    <property type="project" value="TreeGrafter"/>
</dbReference>
<proteinExistence type="predicted"/>
<name>A0A6S7K1C4_PARCT</name>
<gene>
    <name evidence="2" type="ORF">PACLA_8A063316</name>
</gene>
<dbReference type="InterPro" id="IPR056842">
    <property type="entry name" value="THADA-like_TPR_C"/>
</dbReference>
<sequence length="104" mass="11503">MAAFIPYVLRCSKSCVLKTRAMAARALVPLVSGVALQDMLKNLIENLPQSCTKSVKQNQVHGCLLQIRELLNSASTNVALSNRTKEDIYTSIVPLLSKRVWLAF</sequence>
<dbReference type="Proteomes" id="UP001152795">
    <property type="component" value="Unassembled WGS sequence"/>
</dbReference>
<evidence type="ECO:0000259" key="1">
    <source>
        <dbReference type="Pfam" id="PF25151"/>
    </source>
</evidence>
<dbReference type="EMBL" id="CACRXK020023757">
    <property type="protein sequence ID" value="CAB4038057.1"/>
    <property type="molecule type" value="Genomic_DNA"/>
</dbReference>
<dbReference type="Pfam" id="PF25151">
    <property type="entry name" value="TPR_Trm732_C"/>
    <property type="match status" value="1"/>
</dbReference>
<protein>
    <recommendedName>
        <fullName evidence="1">tRNA (32-2'-O)-methyltransferase regulator THADA-like C-terminal TPR repeats region domain-containing protein</fullName>
    </recommendedName>
</protein>
<dbReference type="InterPro" id="IPR051954">
    <property type="entry name" value="tRNA_methyltransferase_THADA"/>
</dbReference>
<dbReference type="AlphaFoldDB" id="A0A6S7K1C4"/>
<evidence type="ECO:0000313" key="2">
    <source>
        <dbReference type="EMBL" id="CAB4038057.1"/>
    </source>
</evidence>
<organism evidence="2 3">
    <name type="scientific">Paramuricea clavata</name>
    <name type="common">Red gorgonian</name>
    <name type="synonym">Violescent sea-whip</name>
    <dbReference type="NCBI Taxonomy" id="317549"/>
    <lineage>
        <taxon>Eukaryota</taxon>
        <taxon>Metazoa</taxon>
        <taxon>Cnidaria</taxon>
        <taxon>Anthozoa</taxon>
        <taxon>Octocorallia</taxon>
        <taxon>Malacalcyonacea</taxon>
        <taxon>Plexauridae</taxon>
        <taxon>Paramuricea</taxon>
    </lineage>
</organism>
<dbReference type="GO" id="GO:0030488">
    <property type="term" value="P:tRNA methylation"/>
    <property type="evidence" value="ECO:0007669"/>
    <property type="project" value="TreeGrafter"/>
</dbReference>
<feature type="non-terminal residue" evidence="2">
    <location>
        <position position="1"/>
    </location>
</feature>
<accession>A0A6S7K1C4</accession>
<evidence type="ECO:0000313" key="3">
    <source>
        <dbReference type="Proteomes" id="UP001152795"/>
    </source>
</evidence>
<reference evidence="2" key="1">
    <citation type="submission" date="2020-04" db="EMBL/GenBank/DDBJ databases">
        <authorList>
            <person name="Alioto T."/>
            <person name="Alioto T."/>
            <person name="Gomez Garrido J."/>
        </authorList>
    </citation>
    <scope>NUCLEOTIDE SEQUENCE</scope>
    <source>
        <strain evidence="2">A484AB</strain>
    </source>
</reference>
<comment type="caution">
    <text evidence="2">The sequence shown here is derived from an EMBL/GenBank/DDBJ whole genome shotgun (WGS) entry which is preliminary data.</text>
</comment>